<dbReference type="EMBL" id="JAERRF010000007">
    <property type="protein sequence ID" value="MBL1097657.1"/>
    <property type="molecule type" value="Genomic_DNA"/>
</dbReference>
<accession>A0ABS1NCI6</accession>
<proteinExistence type="predicted"/>
<comment type="caution">
    <text evidence="1">The sequence shown here is derived from an EMBL/GenBank/DDBJ whole genome shotgun (WGS) entry which is preliminary data.</text>
</comment>
<keyword evidence="2" id="KW-1185">Reference proteome</keyword>
<dbReference type="RefSeq" id="WP_201875091.1">
    <property type="nucleotide sequence ID" value="NZ_JAERRF010000007.1"/>
</dbReference>
<evidence type="ECO:0000313" key="2">
    <source>
        <dbReference type="Proteomes" id="UP000634229"/>
    </source>
</evidence>
<evidence type="ECO:0000313" key="1">
    <source>
        <dbReference type="EMBL" id="MBL1097657.1"/>
    </source>
</evidence>
<protein>
    <submittedName>
        <fullName evidence="1">Uncharacterized protein</fullName>
    </submittedName>
</protein>
<gene>
    <name evidence="1" type="ORF">JK363_13390</name>
</gene>
<sequence length="55" mass="5830">MSTAGPEGIDPHRVFALGVGIEPYEISHDWDLPGAARDALQITEWLTDIAGVPGS</sequence>
<reference evidence="1 2" key="1">
    <citation type="submission" date="2021-01" db="EMBL/GenBank/DDBJ databases">
        <title>WGS of actinomycetes isolated from Thailand.</title>
        <authorList>
            <person name="Thawai C."/>
        </authorList>
    </citation>
    <scope>NUCLEOTIDE SEQUENCE [LARGE SCALE GENOMIC DNA]</scope>
    <source>
        <strain evidence="1 2">CA1R205</strain>
    </source>
</reference>
<organism evidence="1 2">
    <name type="scientific">Streptomyces coffeae</name>
    <dbReference type="NCBI Taxonomy" id="621382"/>
    <lineage>
        <taxon>Bacteria</taxon>
        <taxon>Bacillati</taxon>
        <taxon>Actinomycetota</taxon>
        <taxon>Actinomycetes</taxon>
        <taxon>Kitasatosporales</taxon>
        <taxon>Streptomycetaceae</taxon>
        <taxon>Streptomyces</taxon>
    </lineage>
</organism>
<dbReference type="Proteomes" id="UP000634229">
    <property type="component" value="Unassembled WGS sequence"/>
</dbReference>
<name>A0ABS1NCI6_9ACTN</name>